<proteinExistence type="predicted"/>
<sequence>MSDDVEIIFTYKKLPKLDGFSIRIPVAGHYRPEELMDLLMFEYQWQCDEAPTETIVIRLPEF</sequence>
<dbReference type="EMBL" id="JAFLWW010000001">
    <property type="protein sequence ID" value="MBT1154357.1"/>
    <property type="molecule type" value="Genomic_DNA"/>
</dbReference>
<dbReference type="Proteomes" id="UP001138921">
    <property type="component" value="Unassembled WGS sequence"/>
</dbReference>
<dbReference type="RefSeq" id="WP_214385504.1">
    <property type="nucleotide sequence ID" value="NZ_JAFLWW010000001.1"/>
</dbReference>
<evidence type="ECO:0000313" key="1">
    <source>
        <dbReference type="EMBL" id="MBT1154357.1"/>
    </source>
</evidence>
<reference evidence="1" key="2">
    <citation type="submission" date="2021-03" db="EMBL/GenBank/DDBJ databases">
        <authorList>
            <person name="Artuso I."/>
            <person name="Turrini P."/>
            <person name="Pirolo M."/>
            <person name="Lugli G.A."/>
            <person name="Ventura M."/>
            <person name="Visca P."/>
        </authorList>
    </citation>
    <scope>NUCLEOTIDE SEQUENCE</scope>
    <source>
        <strain evidence="1">LMG 26462</strain>
    </source>
</reference>
<comment type="caution">
    <text evidence="1">The sequence shown here is derived from an EMBL/GenBank/DDBJ whole genome shotgun (WGS) entry which is preliminary data.</text>
</comment>
<dbReference type="AlphaFoldDB" id="A0A9X1A7J1"/>
<keyword evidence="2" id="KW-1185">Reference proteome</keyword>
<protein>
    <submittedName>
        <fullName evidence="1">Uncharacterized protein</fullName>
    </submittedName>
</protein>
<accession>A0A9X1A7J1</accession>
<evidence type="ECO:0000313" key="2">
    <source>
        <dbReference type="Proteomes" id="UP001138921"/>
    </source>
</evidence>
<reference evidence="1" key="1">
    <citation type="journal article" date="2021" name="Microorganisms">
        <title>Phylogenomic Reconstruction and Metabolic Potential of the Genus Aminobacter.</title>
        <authorList>
            <person name="Artuso I."/>
            <person name="Turrini P."/>
            <person name="Pirolo M."/>
            <person name="Lugli G.A."/>
            <person name="Ventura M."/>
            <person name="Visca P."/>
        </authorList>
    </citation>
    <scope>NUCLEOTIDE SEQUENCE</scope>
    <source>
        <strain evidence="1">LMG 26462</strain>
    </source>
</reference>
<organism evidence="1 2">
    <name type="scientific">Aminobacter anthyllidis</name>
    <dbReference type="NCBI Taxonomy" id="1035067"/>
    <lineage>
        <taxon>Bacteria</taxon>
        <taxon>Pseudomonadati</taxon>
        <taxon>Pseudomonadota</taxon>
        <taxon>Alphaproteobacteria</taxon>
        <taxon>Hyphomicrobiales</taxon>
        <taxon>Phyllobacteriaceae</taxon>
        <taxon>Aminobacter</taxon>
    </lineage>
</organism>
<gene>
    <name evidence="1" type="ORF">J1C56_02000</name>
</gene>
<name>A0A9X1A7J1_9HYPH</name>